<evidence type="ECO:0000313" key="7">
    <source>
        <dbReference type="EMBL" id="GAA3964234.1"/>
    </source>
</evidence>
<feature type="transmembrane region" description="Helical" evidence="5">
    <location>
        <begin position="71"/>
        <end position="89"/>
    </location>
</feature>
<evidence type="ECO:0000313" key="8">
    <source>
        <dbReference type="Proteomes" id="UP001501081"/>
    </source>
</evidence>
<feature type="transmembrane region" description="Helical" evidence="5">
    <location>
        <begin position="32"/>
        <end position="51"/>
    </location>
</feature>
<gene>
    <name evidence="7" type="ORF">GCM10022246_16750</name>
</gene>
<proteinExistence type="predicted"/>
<feature type="transmembrane region" description="Helical" evidence="5">
    <location>
        <begin position="95"/>
        <end position="115"/>
    </location>
</feature>
<dbReference type="Proteomes" id="UP001501081">
    <property type="component" value="Unassembled WGS sequence"/>
</dbReference>
<dbReference type="InterPro" id="IPR007267">
    <property type="entry name" value="GtrA_DPMS_TM"/>
</dbReference>
<evidence type="ECO:0000256" key="5">
    <source>
        <dbReference type="SAM" id="Phobius"/>
    </source>
</evidence>
<protein>
    <submittedName>
        <fullName evidence="7">GtrA family protein</fullName>
    </submittedName>
</protein>
<dbReference type="EMBL" id="BAABAK010000009">
    <property type="protein sequence ID" value="GAA3964234.1"/>
    <property type="molecule type" value="Genomic_DNA"/>
</dbReference>
<name>A0ABP7PE64_9SPHI</name>
<keyword evidence="3 5" id="KW-1133">Transmembrane helix</keyword>
<evidence type="ECO:0000256" key="3">
    <source>
        <dbReference type="ARBA" id="ARBA00022989"/>
    </source>
</evidence>
<evidence type="ECO:0000256" key="4">
    <source>
        <dbReference type="ARBA" id="ARBA00023136"/>
    </source>
</evidence>
<keyword evidence="8" id="KW-1185">Reference proteome</keyword>
<keyword evidence="2 5" id="KW-0812">Transmembrane</keyword>
<evidence type="ECO:0000256" key="2">
    <source>
        <dbReference type="ARBA" id="ARBA00022692"/>
    </source>
</evidence>
<feature type="domain" description="GtrA/DPMS transmembrane" evidence="6">
    <location>
        <begin position="12"/>
        <end position="122"/>
    </location>
</feature>
<dbReference type="Pfam" id="PF04138">
    <property type="entry name" value="GtrA_DPMS_TM"/>
    <property type="match status" value="1"/>
</dbReference>
<accession>A0ABP7PE64</accession>
<evidence type="ECO:0000256" key="1">
    <source>
        <dbReference type="ARBA" id="ARBA00004141"/>
    </source>
</evidence>
<comment type="subcellular location">
    <subcellularLocation>
        <location evidence="1">Membrane</location>
        <topology evidence="1">Multi-pass membrane protein</topology>
    </subcellularLocation>
</comment>
<sequence length="125" mass="14359">MLRYFKAQASSLTATAVDFLVTLLVANFFSSWYLTAGIIGTVCGGMVNFYINRFWVFDAASKALKWQALKYILVWVGNLILVTLGVYFFTHFFNINYMLSKVFVSISVGISYNYYMQKLFIFSVK</sequence>
<keyword evidence="4 5" id="KW-0472">Membrane</keyword>
<dbReference type="RefSeq" id="WP_344766210.1">
    <property type="nucleotide sequence ID" value="NZ_BAABAK010000009.1"/>
</dbReference>
<organism evidence="7 8">
    <name type="scientific">Pedobacter ginsengiterrae</name>
    <dbReference type="NCBI Taxonomy" id="871696"/>
    <lineage>
        <taxon>Bacteria</taxon>
        <taxon>Pseudomonadati</taxon>
        <taxon>Bacteroidota</taxon>
        <taxon>Sphingobacteriia</taxon>
        <taxon>Sphingobacteriales</taxon>
        <taxon>Sphingobacteriaceae</taxon>
        <taxon>Pedobacter</taxon>
    </lineage>
</organism>
<comment type="caution">
    <text evidence="7">The sequence shown here is derived from an EMBL/GenBank/DDBJ whole genome shotgun (WGS) entry which is preliminary data.</text>
</comment>
<evidence type="ECO:0000259" key="6">
    <source>
        <dbReference type="Pfam" id="PF04138"/>
    </source>
</evidence>
<reference evidence="8" key="1">
    <citation type="journal article" date="2019" name="Int. J. Syst. Evol. Microbiol.">
        <title>The Global Catalogue of Microorganisms (GCM) 10K type strain sequencing project: providing services to taxonomists for standard genome sequencing and annotation.</title>
        <authorList>
            <consortium name="The Broad Institute Genomics Platform"/>
            <consortium name="The Broad Institute Genome Sequencing Center for Infectious Disease"/>
            <person name="Wu L."/>
            <person name="Ma J."/>
        </authorList>
    </citation>
    <scope>NUCLEOTIDE SEQUENCE [LARGE SCALE GENOMIC DNA]</scope>
    <source>
        <strain evidence="8">JCM 17338</strain>
    </source>
</reference>